<organism evidence="2 3">
    <name type="scientific">Streptomyces bathyalis</name>
    <dbReference type="NCBI Taxonomy" id="2710756"/>
    <lineage>
        <taxon>Bacteria</taxon>
        <taxon>Bacillati</taxon>
        <taxon>Actinomycetota</taxon>
        <taxon>Actinomycetes</taxon>
        <taxon>Kitasatosporales</taxon>
        <taxon>Streptomycetaceae</taxon>
        <taxon>Streptomyces</taxon>
    </lineage>
</organism>
<dbReference type="EMBL" id="CP048882">
    <property type="protein sequence ID" value="QPP05190.1"/>
    <property type="molecule type" value="Genomic_DNA"/>
</dbReference>
<evidence type="ECO:0000256" key="1">
    <source>
        <dbReference type="SAM" id="MobiDB-lite"/>
    </source>
</evidence>
<evidence type="ECO:0000313" key="3">
    <source>
        <dbReference type="Proteomes" id="UP000595046"/>
    </source>
</evidence>
<accession>A0A7T1T2G9</accession>
<dbReference type="RefSeq" id="WP_197348691.1">
    <property type="nucleotide sequence ID" value="NZ_CP048882.1"/>
</dbReference>
<dbReference type="AlphaFoldDB" id="A0A7T1T2G9"/>
<dbReference type="Proteomes" id="UP000595046">
    <property type="component" value="Chromosome"/>
</dbReference>
<keyword evidence="3" id="KW-1185">Reference proteome</keyword>
<reference evidence="3" key="1">
    <citation type="submission" date="2020-02" db="EMBL/GenBank/DDBJ databases">
        <title>Streptomyces sp. ASO4wet.</title>
        <authorList>
            <person name="Risdian C."/>
            <person name="Landwehr W."/>
            <person name="Schupp P."/>
            <person name="Wink J."/>
        </authorList>
    </citation>
    <scope>NUCLEOTIDE SEQUENCE [LARGE SCALE GENOMIC DNA]</scope>
    <source>
        <strain evidence="3">ASO4wet</strain>
    </source>
</reference>
<evidence type="ECO:0000313" key="2">
    <source>
        <dbReference type="EMBL" id="QPP05190.1"/>
    </source>
</evidence>
<feature type="region of interest" description="Disordered" evidence="1">
    <location>
        <begin position="177"/>
        <end position="196"/>
    </location>
</feature>
<protein>
    <submittedName>
        <fullName evidence="2">Uncharacterized protein</fullName>
    </submittedName>
</protein>
<sequence length="196" mass="22349">MTTNPPSLHQLRLRQLAVYLREAEQVLADWDLYSDQNSTLDGWPIDDVAYGLRQRQRDADTWRAFRPLLYDGHHLLDGAQAQLARIPQDQRSPHWGPHLAQLRQALEEMRALQSEWTRIREALPESARPGTRAYDEPLTDRNAEAWSPLVTWADDGLTLINIDVTAELGVLPRERLAPAPALNSPPVPGTSRRRSR</sequence>
<name>A0A7T1T2G9_9ACTN</name>
<proteinExistence type="predicted"/>
<gene>
    <name evidence="2" type="ORF">G4Z16_00950</name>
</gene>
<dbReference type="KEGG" id="sbat:G4Z16_00950"/>